<dbReference type="Proteomes" id="UP000499080">
    <property type="component" value="Unassembled WGS sequence"/>
</dbReference>
<dbReference type="InterPro" id="IPR007884">
    <property type="entry name" value="METL9"/>
</dbReference>
<proteinExistence type="predicted"/>
<evidence type="ECO:0000313" key="1">
    <source>
        <dbReference type="EMBL" id="GBL84935.1"/>
    </source>
</evidence>
<evidence type="ECO:0000313" key="2">
    <source>
        <dbReference type="Proteomes" id="UP000499080"/>
    </source>
</evidence>
<reference evidence="1 2" key="1">
    <citation type="journal article" date="2019" name="Sci. Rep.">
        <title>Orb-weaving spider Araneus ventricosus genome elucidates the spidroin gene catalogue.</title>
        <authorList>
            <person name="Kono N."/>
            <person name="Nakamura H."/>
            <person name="Ohtoshi R."/>
            <person name="Moran D.A.P."/>
            <person name="Shinohara A."/>
            <person name="Yoshida Y."/>
            <person name="Fujiwara M."/>
            <person name="Mori M."/>
            <person name="Tomita M."/>
            <person name="Arakawa K."/>
        </authorList>
    </citation>
    <scope>NUCLEOTIDE SEQUENCE [LARGE SCALE GENOMIC DNA]</scope>
</reference>
<protein>
    <submittedName>
        <fullName evidence="1">Uncharacterized protein</fullName>
    </submittedName>
</protein>
<dbReference type="AlphaFoldDB" id="A0A4Y2B0S1"/>
<dbReference type="OrthoDB" id="199041at2759"/>
<sequence>MNYQKLCKISKHLELTSLTWRTWLKRCFRQTRQIVAVTYGLDPNCGDNCFIIMTTRPYLRSSLARSLYEKMVRDDNLRHLDKSKWYDVDLDLVDCEIKDVFFPSQVDDETEDFLENCFEKSDWLMTQIFHALVRSLMCWFMSRTSING</sequence>
<keyword evidence="2" id="KW-1185">Reference proteome</keyword>
<dbReference type="GO" id="GO:0106370">
    <property type="term" value="F:protein-L-histidine N-pros-methyltransferase activity"/>
    <property type="evidence" value="ECO:0007669"/>
    <property type="project" value="InterPro"/>
</dbReference>
<accession>A0A4Y2B0S1</accession>
<dbReference type="PANTHER" id="PTHR12890:SF0">
    <property type="entry name" value="PROTEIN-L-HISTIDINE N-PROS-METHYLTRANSFERASE"/>
    <property type="match status" value="1"/>
</dbReference>
<gene>
    <name evidence="1" type="ORF">AVEN_42202_1</name>
</gene>
<dbReference type="PANTHER" id="PTHR12890">
    <property type="entry name" value="DREV PROTEIN"/>
    <property type="match status" value="1"/>
</dbReference>
<comment type="caution">
    <text evidence="1">The sequence shown here is derived from an EMBL/GenBank/DDBJ whole genome shotgun (WGS) entry which is preliminary data.</text>
</comment>
<dbReference type="Pfam" id="PF05219">
    <property type="entry name" value="DREV"/>
    <property type="match status" value="1"/>
</dbReference>
<name>A0A4Y2B0S1_ARAVE</name>
<organism evidence="1 2">
    <name type="scientific">Araneus ventricosus</name>
    <name type="common">Orbweaver spider</name>
    <name type="synonym">Epeira ventricosa</name>
    <dbReference type="NCBI Taxonomy" id="182803"/>
    <lineage>
        <taxon>Eukaryota</taxon>
        <taxon>Metazoa</taxon>
        <taxon>Ecdysozoa</taxon>
        <taxon>Arthropoda</taxon>
        <taxon>Chelicerata</taxon>
        <taxon>Arachnida</taxon>
        <taxon>Araneae</taxon>
        <taxon>Araneomorphae</taxon>
        <taxon>Entelegynae</taxon>
        <taxon>Araneoidea</taxon>
        <taxon>Araneidae</taxon>
        <taxon>Araneus</taxon>
    </lineage>
</organism>
<dbReference type="EMBL" id="BGPR01000040">
    <property type="protein sequence ID" value="GBL84935.1"/>
    <property type="molecule type" value="Genomic_DNA"/>
</dbReference>